<evidence type="ECO:0000259" key="6">
    <source>
        <dbReference type="PROSITE" id="PS50011"/>
    </source>
</evidence>
<reference evidence="7 8" key="1">
    <citation type="journal article" date="2016" name="Mol. Biol. Evol.">
        <title>Comparative Genomics of Early-Diverging Mushroom-Forming Fungi Provides Insights into the Origins of Lignocellulose Decay Capabilities.</title>
        <authorList>
            <person name="Nagy L.G."/>
            <person name="Riley R."/>
            <person name="Tritt A."/>
            <person name="Adam C."/>
            <person name="Daum C."/>
            <person name="Floudas D."/>
            <person name="Sun H."/>
            <person name="Yadav J.S."/>
            <person name="Pangilinan J."/>
            <person name="Larsson K.H."/>
            <person name="Matsuura K."/>
            <person name="Barry K."/>
            <person name="Labutti K."/>
            <person name="Kuo R."/>
            <person name="Ohm R.A."/>
            <person name="Bhattacharya S.S."/>
            <person name="Shirouzu T."/>
            <person name="Yoshinaga Y."/>
            <person name="Martin F.M."/>
            <person name="Grigoriev I.V."/>
            <person name="Hibbett D.S."/>
        </authorList>
    </citation>
    <scope>NUCLEOTIDE SEQUENCE [LARGE SCALE GENOMIC DNA]</scope>
    <source>
        <strain evidence="7 8">HHB12733</strain>
    </source>
</reference>
<sequence>MSSDSPNAVDTDVHQVKPAFPTGSNELPAARRASTSNREAAPDVNAPYGLSPAEINWSRIQQDLESRGYMLRPRYRPGWVGSWVGTNKRPEKCEDSIQLLEPIIVLDAVRIKDGRQVLLKLWAQNVRDGSELGVLQYFSDQSRANDPANHCVPLLETLRFEEWSDSFSLILVEPLFRSWREPPFVMVAEGLSFILQALEGLEYMHANNVAHGDVHGGNILMDAGSMFPDGFHGAFNLNPHHRMPEKHLRRLTRLQAPVKYYYIDFGSSSMFPSYEERKPVLLTAAVWLPPEFEANKDAPLDPFKQDIFALGMTLMNEIRYRPGLHFTLPILEGMIEEKPEDRPTATEIKKRFEDFLTAVEPKRMRRALGWTWASGHTIRERIGDFMEYLKVRRDSFKYGLPRELFPTRTIP</sequence>
<dbReference type="GO" id="GO:0004674">
    <property type="term" value="F:protein serine/threonine kinase activity"/>
    <property type="evidence" value="ECO:0007669"/>
    <property type="project" value="TreeGrafter"/>
</dbReference>
<gene>
    <name evidence="7" type="ORF">CALCODRAFT_464645</name>
</gene>
<dbReference type="GO" id="GO:0005524">
    <property type="term" value="F:ATP binding"/>
    <property type="evidence" value="ECO:0007669"/>
    <property type="project" value="UniProtKB-KW"/>
</dbReference>
<dbReference type="AlphaFoldDB" id="A0A165IUU5"/>
<dbReference type="InterPro" id="IPR011009">
    <property type="entry name" value="Kinase-like_dom_sf"/>
</dbReference>
<dbReference type="PANTHER" id="PTHR43289:SF33">
    <property type="entry name" value="SERINE_THREONINE KINASE 31"/>
    <property type="match status" value="1"/>
</dbReference>
<evidence type="ECO:0000313" key="8">
    <source>
        <dbReference type="Proteomes" id="UP000076842"/>
    </source>
</evidence>
<evidence type="ECO:0000256" key="4">
    <source>
        <dbReference type="ARBA" id="ARBA00022840"/>
    </source>
</evidence>
<keyword evidence="2" id="KW-0547">Nucleotide-binding</keyword>
<keyword evidence="1" id="KW-0808">Transferase</keyword>
<dbReference type="OrthoDB" id="5987198at2759"/>
<keyword evidence="4" id="KW-0067">ATP-binding</keyword>
<feature type="domain" description="Protein kinase" evidence="6">
    <location>
        <begin position="69"/>
        <end position="405"/>
    </location>
</feature>
<dbReference type="Gene3D" id="1.10.510.10">
    <property type="entry name" value="Transferase(Phosphotransferase) domain 1"/>
    <property type="match status" value="1"/>
</dbReference>
<evidence type="ECO:0000256" key="2">
    <source>
        <dbReference type="ARBA" id="ARBA00022741"/>
    </source>
</evidence>
<organism evidence="7 8">
    <name type="scientific">Calocera cornea HHB12733</name>
    <dbReference type="NCBI Taxonomy" id="1353952"/>
    <lineage>
        <taxon>Eukaryota</taxon>
        <taxon>Fungi</taxon>
        <taxon>Dikarya</taxon>
        <taxon>Basidiomycota</taxon>
        <taxon>Agaricomycotina</taxon>
        <taxon>Dacrymycetes</taxon>
        <taxon>Dacrymycetales</taxon>
        <taxon>Dacrymycetaceae</taxon>
        <taxon>Calocera</taxon>
    </lineage>
</organism>
<dbReference type="STRING" id="1353952.A0A165IUU5"/>
<evidence type="ECO:0000256" key="5">
    <source>
        <dbReference type="SAM" id="MobiDB-lite"/>
    </source>
</evidence>
<dbReference type="InParanoid" id="A0A165IUU5"/>
<keyword evidence="8" id="KW-1185">Reference proteome</keyword>
<protein>
    <recommendedName>
        <fullName evidence="6">Protein kinase domain-containing protein</fullName>
    </recommendedName>
</protein>
<name>A0A165IUU5_9BASI</name>
<dbReference type="SUPFAM" id="SSF56112">
    <property type="entry name" value="Protein kinase-like (PK-like)"/>
    <property type="match status" value="1"/>
</dbReference>
<feature type="region of interest" description="Disordered" evidence="5">
    <location>
        <begin position="1"/>
        <end position="46"/>
    </location>
</feature>
<keyword evidence="3" id="KW-0418">Kinase</keyword>
<dbReference type="EMBL" id="KV423926">
    <property type="protein sequence ID" value="KZT61007.1"/>
    <property type="molecule type" value="Genomic_DNA"/>
</dbReference>
<proteinExistence type="predicted"/>
<evidence type="ECO:0000256" key="1">
    <source>
        <dbReference type="ARBA" id="ARBA00022679"/>
    </source>
</evidence>
<dbReference type="PROSITE" id="PS50011">
    <property type="entry name" value="PROTEIN_KINASE_DOM"/>
    <property type="match status" value="1"/>
</dbReference>
<dbReference type="InterPro" id="IPR000719">
    <property type="entry name" value="Prot_kinase_dom"/>
</dbReference>
<dbReference type="Proteomes" id="UP000076842">
    <property type="component" value="Unassembled WGS sequence"/>
</dbReference>
<dbReference type="PANTHER" id="PTHR43289">
    <property type="entry name" value="MITOGEN-ACTIVATED PROTEIN KINASE KINASE KINASE 20-RELATED"/>
    <property type="match status" value="1"/>
</dbReference>
<evidence type="ECO:0000313" key="7">
    <source>
        <dbReference type="EMBL" id="KZT61007.1"/>
    </source>
</evidence>
<accession>A0A165IUU5</accession>
<evidence type="ECO:0000256" key="3">
    <source>
        <dbReference type="ARBA" id="ARBA00022777"/>
    </source>
</evidence>
<dbReference type="SMART" id="SM00220">
    <property type="entry name" value="S_TKc"/>
    <property type="match status" value="1"/>
</dbReference>